<dbReference type="STRING" id="205917.A0A4Y9YWV8"/>
<dbReference type="Proteomes" id="UP000298327">
    <property type="component" value="Unassembled WGS sequence"/>
</dbReference>
<comment type="caution">
    <text evidence="5">The sequence shown here is derived from an EMBL/GenBank/DDBJ whole genome shotgun (WGS) entry which is preliminary data.</text>
</comment>
<name>A0A4Y9YWV8_9AGAM</name>
<keyword evidence="4" id="KW-0732">Signal</keyword>
<dbReference type="GO" id="GO:0016020">
    <property type="term" value="C:membrane"/>
    <property type="evidence" value="ECO:0007669"/>
    <property type="project" value="GOC"/>
</dbReference>
<protein>
    <recommendedName>
        <fullName evidence="2">N-acetylglucosaminylphosphatidylinositol deacetylase</fullName>
        <ecNumber evidence="2">3.5.1.89</ecNumber>
    </recommendedName>
</protein>
<proteinExistence type="inferred from homology"/>
<feature type="region of interest" description="Disordered" evidence="3">
    <location>
        <begin position="68"/>
        <end position="90"/>
    </location>
</feature>
<feature type="chain" id="PRO_5021351111" description="N-acetylglucosaminylphosphatidylinositol deacetylase" evidence="4">
    <location>
        <begin position="28"/>
        <end position="370"/>
    </location>
</feature>
<dbReference type="InterPro" id="IPR003737">
    <property type="entry name" value="GlcNAc_PI_deacetylase-related"/>
</dbReference>
<evidence type="ECO:0000256" key="1">
    <source>
        <dbReference type="ARBA" id="ARBA00006066"/>
    </source>
</evidence>
<dbReference type="GO" id="GO:0005783">
    <property type="term" value="C:endoplasmic reticulum"/>
    <property type="evidence" value="ECO:0007669"/>
    <property type="project" value="TreeGrafter"/>
</dbReference>
<dbReference type="GO" id="GO:0006506">
    <property type="term" value="P:GPI anchor biosynthetic process"/>
    <property type="evidence" value="ECO:0007669"/>
    <property type="project" value="UniProtKB-UniPathway"/>
</dbReference>
<dbReference type="UniPathway" id="UPA00196"/>
<dbReference type="PANTHER" id="PTHR12993">
    <property type="entry name" value="N-ACETYLGLUCOSAMINYL-PHOSPHATIDYLINOSITOL DE-N-ACETYLASE-RELATED"/>
    <property type="match status" value="1"/>
</dbReference>
<keyword evidence="6" id="KW-1185">Reference proteome</keyword>
<dbReference type="EC" id="3.5.1.89" evidence="2"/>
<dbReference type="SUPFAM" id="SSF102588">
    <property type="entry name" value="LmbE-like"/>
    <property type="match status" value="1"/>
</dbReference>
<sequence>MPVNGSRIVFYLLPLILASLFTPWHHGDVLSKSTTLSTSGVRRILLLTAHPDDECMFFGPTITSFLSTPQSQTRSKELSGGNDATHAATSSVPEPELYSLCLSVGNADGLGVVRRQELGKSLDVLGVGEHRRWVLDVELNTAFPMPRGLQDNFTAMWNSSLIADVITPYVLTNNITTVLTFDQRGISSHPNHLSLYYGVSNLLSQLSPRGHDVHAYALVSIPTSSKYLGPTAPILAKLHLSITRILQRLGFQPSGKELADGERTAIFVAGIREYLTAVRAMLQHRSQLVWFRWLYVTFSRVRLSDLQGMLTDVALFQICLLAPEPFLPPPASASIRYRGAIANVLGSSGIILVISNPTVCRSCFTHLMKE</sequence>
<evidence type="ECO:0000256" key="4">
    <source>
        <dbReference type="SAM" id="SignalP"/>
    </source>
</evidence>
<dbReference type="EMBL" id="SEOQ01000325">
    <property type="protein sequence ID" value="TFY65609.1"/>
    <property type="molecule type" value="Genomic_DNA"/>
</dbReference>
<evidence type="ECO:0000313" key="6">
    <source>
        <dbReference type="Proteomes" id="UP000298327"/>
    </source>
</evidence>
<dbReference type="Pfam" id="PF02585">
    <property type="entry name" value="PIG-L"/>
    <property type="match status" value="1"/>
</dbReference>
<dbReference type="PANTHER" id="PTHR12993:SF11">
    <property type="entry name" value="N-ACETYLGLUCOSAMINYL-PHOSPHATIDYLINOSITOL DE-N-ACETYLASE"/>
    <property type="match status" value="1"/>
</dbReference>
<accession>A0A4Y9YWV8</accession>
<reference evidence="5 6" key="1">
    <citation type="submission" date="2019-02" db="EMBL/GenBank/DDBJ databases">
        <title>Genome sequencing of the rare red list fungi Dentipellis fragilis.</title>
        <authorList>
            <person name="Buettner E."/>
            <person name="Kellner H."/>
        </authorList>
    </citation>
    <scope>NUCLEOTIDE SEQUENCE [LARGE SCALE GENOMIC DNA]</scope>
    <source>
        <strain evidence="5 6">DSM 105465</strain>
    </source>
</reference>
<comment type="similarity">
    <text evidence="1">Belongs to the PIGL family.</text>
</comment>
<dbReference type="OrthoDB" id="440160at2759"/>
<organism evidence="5 6">
    <name type="scientific">Dentipellis fragilis</name>
    <dbReference type="NCBI Taxonomy" id="205917"/>
    <lineage>
        <taxon>Eukaryota</taxon>
        <taxon>Fungi</taxon>
        <taxon>Dikarya</taxon>
        <taxon>Basidiomycota</taxon>
        <taxon>Agaricomycotina</taxon>
        <taxon>Agaricomycetes</taxon>
        <taxon>Russulales</taxon>
        <taxon>Hericiaceae</taxon>
        <taxon>Dentipellis</taxon>
    </lineage>
</organism>
<evidence type="ECO:0000256" key="2">
    <source>
        <dbReference type="ARBA" id="ARBA00012176"/>
    </source>
</evidence>
<dbReference type="GO" id="GO:0000225">
    <property type="term" value="F:N-acetylglucosaminylphosphatidylinositol deacetylase activity"/>
    <property type="evidence" value="ECO:0007669"/>
    <property type="project" value="UniProtKB-EC"/>
</dbReference>
<evidence type="ECO:0000313" key="5">
    <source>
        <dbReference type="EMBL" id="TFY65609.1"/>
    </source>
</evidence>
<gene>
    <name evidence="5" type="ORF">EVG20_g5475</name>
</gene>
<feature type="signal peptide" evidence="4">
    <location>
        <begin position="1"/>
        <end position="27"/>
    </location>
</feature>
<evidence type="ECO:0000256" key="3">
    <source>
        <dbReference type="SAM" id="MobiDB-lite"/>
    </source>
</evidence>
<dbReference type="InterPro" id="IPR024078">
    <property type="entry name" value="LmbE-like_dom_sf"/>
</dbReference>
<dbReference type="AlphaFoldDB" id="A0A4Y9YWV8"/>
<dbReference type="Gene3D" id="3.40.50.10320">
    <property type="entry name" value="LmbE-like"/>
    <property type="match status" value="1"/>
</dbReference>